<dbReference type="AlphaFoldDB" id="A0AAV8ZJF2"/>
<gene>
    <name evidence="1" type="ORF">NQ314_004422</name>
</gene>
<protein>
    <submittedName>
        <fullName evidence="1">Uncharacterized protein</fullName>
    </submittedName>
</protein>
<organism evidence="1 2">
    <name type="scientific">Rhamnusium bicolor</name>
    <dbReference type="NCBI Taxonomy" id="1586634"/>
    <lineage>
        <taxon>Eukaryota</taxon>
        <taxon>Metazoa</taxon>
        <taxon>Ecdysozoa</taxon>
        <taxon>Arthropoda</taxon>
        <taxon>Hexapoda</taxon>
        <taxon>Insecta</taxon>
        <taxon>Pterygota</taxon>
        <taxon>Neoptera</taxon>
        <taxon>Endopterygota</taxon>
        <taxon>Coleoptera</taxon>
        <taxon>Polyphaga</taxon>
        <taxon>Cucujiformia</taxon>
        <taxon>Chrysomeloidea</taxon>
        <taxon>Cerambycidae</taxon>
        <taxon>Lepturinae</taxon>
        <taxon>Rhagiini</taxon>
        <taxon>Rhamnusium</taxon>
    </lineage>
</organism>
<dbReference type="Proteomes" id="UP001162156">
    <property type="component" value="Unassembled WGS sequence"/>
</dbReference>
<keyword evidence="2" id="KW-1185">Reference proteome</keyword>
<name>A0AAV8ZJF2_9CUCU</name>
<reference evidence="1" key="1">
    <citation type="journal article" date="2023" name="Insect Mol. Biol.">
        <title>Genome sequencing provides insights into the evolution of gene families encoding plant cell wall-degrading enzymes in longhorned beetles.</title>
        <authorList>
            <person name="Shin N.R."/>
            <person name="Okamura Y."/>
            <person name="Kirsch R."/>
            <person name="Pauchet Y."/>
        </authorList>
    </citation>
    <scope>NUCLEOTIDE SEQUENCE</scope>
    <source>
        <strain evidence="1">RBIC_L_NR</strain>
    </source>
</reference>
<comment type="caution">
    <text evidence="1">The sequence shown here is derived from an EMBL/GenBank/DDBJ whole genome shotgun (WGS) entry which is preliminary data.</text>
</comment>
<dbReference type="EMBL" id="JANEYF010001281">
    <property type="protein sequence ID" value="KAJ8965024.1"/>
    <property type="molecule type" value="Genomic_DNA"/>
</dbReference>
<sequence>MSSSSSSPNCGTKDFQVLIVLSSPRVIKLSPLGVYDIPLTIPLCATNSLRHTCCGISQILTSPSKAPLIKTDKRLGCFEIHETPSLWPSKPPINGFANTFSSFTAFKALVYSLAASKGCKAGS</sequence>
<evidence type="ECO:0000313" key="1">
    <source>
        <dbReference type="EMBL" id="KAJ8965024.1"/>
    </source>
</evidence>
<proteinExistence type="predicted"/>
<accession>A0AAV8ZJF2</accession>
<evidence type="ECO:0000313" key="2">
    <source>
        <dbReference type="Proteomes" id="UP001162156"/>
    </source>
</evidence>